<dbReference type="Pfam" id="PF02321">
    <property type="entry name" value="OEP"/>
    <property type="match status" value="1"/>
</dbReference>
<dbReference type="PANTHER" id="PTHR30203">
    <property type="entry name" value="OUTER MEMBRANE CATION EFFLUX PROTEIN"/>
    <property type="match status" value="1"/>
</dbReference>
<comment type="similarity">
    <text evidence="1">Belongs to the outer membrane factor (OMF) (TC 1.B.17) family.</text>
</comment>
<comment type="caution">
    <text evidence="2">The sequence shown here is derived from an EMBL/GenBank/DDBJ whole genome shotgun (WGS) entry which is preliminary data.</text>
</comment>
<dbReference type="Proteomes" id="UP000886384">
    <property type="component" value="Unassembled WGS sequence"/>
</dbReference>
<accession>A0A7C1ZVE6</accession>
<dbReference type="InterPro" id="IPR010131">
    <property type="entry name" value="MdtP/NodT-like"/>
</dbReference>
<gene>
    <name evidence="2" type="ORF">ENI26_05680</name>
</gene>
<sequence>MQRITSLDVIAELTKRFVAILSDEERLIVAEENLQLAKATAEEVQKRVKATIAPEPDLGRALAAVDVAHLQLSSLRQQYAVHKMALANMWGSLEADFDSLSGSLYAFGEERPFDDLFQQLEQNPRSTLYTAENRLKEAELRMAKVRQKSDLTWSVGVKRDEVSDDSALVIGFSLPLMSEQRANGAITSALAARDEVRLRQQGHRLRLYTQLYEAYTSRQQAIKSSQTLAQKIIPNLTKSLQQTKYAYQRGLYSYLDFLTARQELLAAKQDRIDAAE</sequence>
<feature type="non-terminal residue" evidence="2">
    <location>
        <position position="276"/>
    </location>
</feature>
<reference evidence="2" key="1">
    <citation type="journal article" date="2020" name="mSystems">
        <title>Genome- and Community-Level Interaction Insights into Carbon Utilization and Element Cycling Functions of Hydrothermarchaeota in Hydrothermal Sediment.</title>
        <authorList>
            <person name="Zhou Z."/>
            <person name="Liu Y."/>
            <person name="Xu W."/>
            <person name="Pan J."/>
            <person name="Luo Z.H."/>
            <person name="Li M."/>
        </authorList>
    </citation>
    <scope>NUCLEOTIDE SEQUENCE [LARGE SCALE GENOMIC DNA]</scope>
    <source>
        <strain evidence="2">HyVt-380</strain>
    </source>
</reference>
<organism evidence="2">
    <name type="scientific">Methylophaga aminisulfidivorans</name>
    <dbReference type="NCBI Taxonomy" id="230105"/>
    <lineage>
        <taxon>Bacteria</taxon>
        <taxon>Pseudomonadati</taxon>
        <taxon>Pseudomonadota</taxon>
        <taxon>Gammaproteobacteria</taxon>
        <taxon>Thiotrichales</taxon>
        <taxon>Piscirickettsiaceae</taxon>
        <taxon>Methylophaga</taxon>
    </lineage>
</organism>
<dbReference type="GO" id="GO:0015562">
    <property type="term" value="F:efflux transmembrane transporter activity"/>
    <property type="evidence" value="ECO:0007669"/>
    <property type="project" value="InterPro"/>
</dbReference>
<dbReference type="Gene3D" id="1.20.1600.10">
    <property type="entry name" value="Outer membrane efflux proteins (OEP)"/>
    <property type="match status" value="1"/>
</dbReference>
<evidence type="ECO:0000256" key="1">
    <source>
        <dbReference type="ARBA" id="ARBA00007613"/>
    </source>
</evidence>
<dbReference type="PANTHER" id="PTHR30203:SF24">
    <property type="entry name" value="BLR4935 PROTEIN"/>
    <property type="match status" value="1"/>
</dbReference>
<dbReference type="EMBL" id="DRHY01000124">
    <property type="protein sequence ID" value="HEC73850.1"/>
    <property type="molecule type" value="Genomic_DNA"/>
</dbReference>
<dbReference type="SUPFAM" id="SSF56954">
    <property type="entry name" value="Outer membrane efflux proteins (OEP)"/>
    <property type="match status" value="1"/>
</dbReference>
<protein>
    <submittedName>
        <fullName evidence="2">TolC family protein</fullName>
    </submittedName>
</protein>
<evidence type="ECO:0000313" key="2">
    <source>
        <dbReference type="EMBL" id="HEC73850.1"/>
    </source>
</evidence>
<dbReference type="AlphaFoldDB" id="A0A7C1ZVE6"/>
<dbReference type="InterPro" id="IPR003423">
    <property type="entry name" value="OMP_efflux"/>
</dbReference>
<proteinExistence type="inferred from homology"/>
<name>A0A7C1ZVE6_9GAMM</name>